<organism evidence="1 2">
    <name type="scientific">Scortum barcoo</name>
    <name type="common">barcoo grunter</name>
    <dbReference type="NCBI Taxonomy" id="214431"/>
    <lineage>
        <taxon>Eukaryota</taxon>
        <taxon>Metazoa</taxon>
        <taxon>Chordata</taxon>
        <taxon>Craniata</taxon>
        <taxon>Vertebrata</taxon>
        <taxon>Euteleostomi</taxon>
        <taxon>Actinopterygii</taxon>
        <taxon>Neopterygii</taxon>
        <taxon>Teleostei</taxon>
        <taxon>Neoteleostei</taxon>
        <taxon>Acanthomorphata</taxon>
        <taxon>Eupercaria</taxon>
        <taxon>Centrarchiformes</taxon>
        <taxon>Terapontoidei</taxon>
        <taxon>Terapontidae</taxon>
        <taxon>Scortum</taxon>
    </lineage>
</organism>
<comment type="caution">
    <text evidence="1">The sequence shown here is derived from an EMBL/GenBank/DDBJ whole genome shotgun (WGS) entry which is preliminary data.</text>
</comment>
<sequence>MIDFVVVSSDLRPYVLDTRVKRGAELSTDHHLVVSWIRWQRRKLDRPGRPKRIVRVCWERLAEPSVREVFNSHLRKSFSQIQEAREAGDIESLSGPCSLPPLSTLSQLAVRSCGRKVSGACCGGNPRTRWWTPEVRDAVRLKKESYRTMLACGTPDAVDRYRQAKQAAARTVLEAKTSGLGGVRWGAVDLDWGHDIVGRWKKYCFEDLLNPTDLPSNEEAEAGVSEVDSSITQAEVTEVVRKLLAVARRRGWMRSALSTSKSLDVVGLSWLTRLCNIAWRLGTVPLVWQTGVVVPLFKKGDRRVCSNYRGSHFSASPGKVYARVLERRIRPIVDPRIQEEQCGFRPGRGTLDQLYTLHRVLEGLWEFAQPVHMCFVDLEKAFDRVPRGILWGVLREYGVRGAFAKGCSVSVHDRSRSLVRIAGRFLGVARGRRESGSGVGNHRISSLLFADDVVLMASSGQDLQHVGGEVLPQVEEFKYLGVLFTSEGKIEREIDRRIGAASAVMRSVYRTVVVKKELSRKAKLSIYRVNLRSQTLTYGHELWRDRVRSSVTREELGVEPLLLRIERSQLRWLGHLFGMPPGRLPREVFQACPTGKEALGEDPGHAGETMSLGWPGNASGCPPGRAGGSVWGEGSLGISAQTAASATRSRTKRMKKKKIFGCGERIFVPNSTSTQ</sequence>
<evidence type="ECO:0000313" key="2">
    <source>
        <dbReference type="Proteomes" id="UP000831701"/>
    </source>
</evidence>
<dbReference type="Proteomes" id="UP000831701">
    <property type="component" value="Chromosome 15"/>
</dbReference>
<reference evidence="1" key="1">
    <citation type="submission" date="2022-04" db="EMBL/GenBank/DDBJ databases">
        <title>Jade perch genome.</title>
        <authorList>
            <person name="Chao B."/>
        </authorList>
    </citation>
    <scope>NUCLEOTIDE SEQUENCE</scope>
    <source>
        <strain evidence="1">CB-2022</strain>
    </source>
</reference>
<proteinExistence type="predicted"/>
<gene>
    <name evidence="1" type="ORF">L3Q82_002111</name>
</gene>
<accession>A0ACB8W2T1</accession>
<protein>
    <submittedName>
        <fullName evidence="1">Uncharacterized protein</fullName>
    </submittedName>
</protein>
<keyword evidence="2" id="KW-1185">Reference proteome</keyword>
<name>A0ACB8W2T1_9TELE</name>
<dbReference type="EMBL" id="CM041545">
    <property type="protein sequence ID" value="KAI3361768.1"/>
    <property type="molecule type" value="Genomic_DNA"/>
</dbReference>
<evidence type="ECO:0000313" key="1">
    <source>
        <dbReference type="EMBL" id="KAI3361768.1"/>
    </source>
</evidence>